<dbReference type="EMBL" id="JBHMAS010000025">
    <property type="protein sequence ID" value="MFB9780655.1"/>
    <property type="molecule type" value="Genomic_DNA"/>
</dbReference>
<organism evidence="1 2">
    <name type="scientific">Rhodococcus baikonurensis</name>
    <dbReference type="NCBI Taxonomy" id="172041"/>
    <lineage>
        <taxon>Bacteria</taxon>
        <taxon>Bacillati</taxon>
        <taxon>Actinomycetota</taxon>
        <taxon>Actinomycetes</taxon>
        <taxon>Mycobacteriales</taxon>
        <taxon>Nocardiaceae</taxon>
        <taxon>Rhodococcus</taxon>
        <taxon>Rhodococcus erythropolis group</taxon>
    </lineage>
</organism>
<proteinExistence type="predicted"/>
<comment type="caution">
    <text evidence="1">The sequence shown here is derived from an EMBL/GenBank/DDBJ whole genome shotgun (WGS) entry which is preliminary data.</text>
</comment>
<protein>
    <submittedName>
        <fullName evidence="1">Uncharacterized protein</fullName>
    </submittedName>
</protein>
<dbReference type="RefSeq" id="WP_378374768.1">
    <property type="nucleotide sequence ID" value="NZ_JBHMAS010000025.1"/>
</dbReference>
<keyword evidence="2" id="KW-1185">Reference proteome</keyword>
<name>A0ABV5XDU6_9NOCA</name>
<evidence type="ECO:0000313" key="2">
    <source>
        <dbReference type="Proteomes" id="UP001589587"/>
    </source>
</evidence>
<sequence length="260" mass="28113">MKKLDLTPAKTAAHPLTTSLCNRCNNAGSQLHNNEDLVDLIAKGVPISQKTLEDLAEWVTWVLLLLCVETETVEIIETGPAHLIGQRMVTSASPWPIEDAIERLKERFTGGSTDLPLGVRVYAAVFDKDVVGEIETNYAVVLENDPRHVIDEHGIPGFVPSGGKIAAAVLVVGTLVLMVLGPTRSSGRAHDARLDAAAKSIGLASIWPRTQGPHDSLPTHTVKYTEIRNLFVAFPFEANNVELLPPDVQSPLMPAPGEKE</sequence>
<gene>
    <name evidence="1" type="ORF">ACFFQ6_13230</name>
</gene>
<evidence type="ECO:0000313" key="1">
    <source>
        <dbReference type="EMBL" id="MFB9780655.1"/>
    </source>
</evidence>
<accession>A0ABV5XDU6</accession>
<reference evidence="1 2" key="1">
    <citation type="submission" date="2024-09" db="EMBL/GenBank/DDBJ databases">
        <authorList>
            <person name="Sun Q."/>
            <person name="Mori K."/>
        </authorList>
    </citation>
    <scope>NUCLEOTIDE SEQUENCE [LARGE SCALE GENOMIC DNA]</scope>
    <source>
        <strain evidence="1 2">JCM 11411</strain>
    </source>
</reference>
<dbReference type="Proteomes" id="UP001589587">
    <property type="component" value="Unassembled WGS sequence"/>
</dbReference>